<keyword evidence="1" id="KW-0812">Transmembrane</keyword>
<evidence type="ECO:0000256" key="1">
    <source>
        <dbReference type="SAM" id="Phobius"/>
    </source>
</evidence>
<reference evidence="6 8" key="1">
    <citation type="journal article" date="2014" name="BMC Genomics">
        <title>Nucleomorph and plastid genome sequences of the chlorarachniophyte Lotharella oceanica: convergent reductive evolution and frequent recombination in nucleomorph-bearing algae.</title>
        <authorList>
            <person name="Tanifuji G."/>
            <person name="Onodera N.T."/>
            <person name="Brown M.W."/>
            <person name="Curtis B.A."/>
            <person name="Roger A.J."/>
            <person name="Ka-Shu Wong G."/>
            <person name="Melkonian M."/>
            <person name="Archibald J.M."/>
        </authorList>
    </citation>
    <scope>NUCLEOTIDE SEQUENCE [LARGE SCALE GENOMIC DNA]</scope>
    <source>
        <strain evidence="6 8">CCMP622</strain>
    </source>
</reference>
<dbReference type="AlphaFoldDB" id="A0A060DHE6"/>
<dbReference type="EMBL" id="CP006629">
    <property type="protein sequence ID" value="AIB09934.1"/>
    <property type="molecule type" value="Genomic_DNA"/>
</dbReference>
<organism evidence="6 8">
    <name type="scientific">Lotharella oceanica</name>
    <dbReference type="NCBI Taxonomy" id="641309"/>
    <lineage>
        <taxon>Eukaryota</taxon>
        <taxon>Sar</taxon>
        <taxon>Rhizaria</taxon>
        <taxon>Cercozoa</taxon>
        <taxon>Chlorarachniophyceae</taxon>
        <taxon>Lotharella</taxon>
    </lineage>
</organism>
<evidence type="ECO:0000313" key="3">
    <source>
        <dbReference type="EMBL" id="AIB09682.1"/>
    </source>
</evidence>
<gene>
    <name evidence="3" type="ORF">M951_chr1203</name>
    <name evidence="2" type="ORF">M951_chr128</name>
    <name evidence="5" type="ORF">M951_chr2193</name>
    <name evidence="4" type="ORF">M951_chr228</name>
    <name evidence="7" type="ORF">M951_chr3177</name>
    <name evidence="6" type="ORF">M951_chr328</name>
</gene>
<dbReference type="EMBL" id="CP006627">
    <property type="protein sequence ID" value="AIB09515.1"/>
    <property type="molecule type" value="Genomic_DNA"/>
</dbReference>
<protein>
    <submittedName>
        <fullName evidence="6">Uncharacterized protein</fullName>
    </submittedName>
</protein>
<dbReference type="EMBL" id="CP006627">
    <property type="protein sequence ID" value="AIB09682.1"/>
    <property type="molecule type" value="Genomic_DNA"/>
</dbReference>
<feature type="transmembrane region" description="Helical" evidence="1">
    <location>
        <begin position="51"/>
        <end position="70"/>
    </location>
</feature>
<evidence type="ECO:0000313" key="7">
    <source>
        <dbReference type="EMBL" id="AIB10074.1"/>
    </source>
</evidence>
<accession>A0A060DHE6</accession>
<dbReference type="EMBL" id="CP006628">
    <property type="protein sequence ID" value="AIB09885.1"/>
    <property type="molecule type" value="Genomic_DNA"/>
</dbReference>
<keyword evidence="6" id="KW-0542">Nucleomorph</keyword>
<dbReference type="Proteomes" id="UP000243670">
    <property type="component" value="Nucleomorph 3"/>
</dbReference>
<dbReference type="EMBL" id="CP006629">
    <property type="protein sequence ID" value="AIB10074.1"/>
    <property type="molecule type" value="Genomic_DNA"/>
</dbReference>
<dbReference type="EMBL" id="CP006628">
    <property type="protein sequence ID" value="AIB09731.1"/>
    <property type="molecule type" value="Genomic_DNA"/>
</dbReference>
<name>A0A060DHE6_9EUKA</name>
<evidence type="ECO:0000313" key="5">
    <source>
        <dbReference type="EMBL" id="AIB09885.1"/>
    </source>
</evidence>
<evidence type="ECO:0000313" key="6">
    <source>
        <dbReference type="EMBL" id="AIB09934.1"/>
    </source>
</evidence>
<evidence type="ECO:0000313" key="2">
    <source>
        <dbReference type="EMBL" id="AIB09515.1"/>
    </source>
</evidence>
<sequence>MYLPRWFVVIFVFTLLLRDPETLPRMFFTWARALRSSVSKGLSFPAMKDVSLLIPTAFRWIVILFFAGLYTRVYDYMQELNLIEFLSKQSKLAGRRTGKTISVPFVVATRAWFIAMEKIIIMPVLQVVKRMSEYIQKTLDSSGVRNFNFKKMSESAKKALSTLEDRQKSILRKASKSLAVFSESGKKFHEDLVKAEKFVTEAVPSLAKKQKKAMRI</sequence>
<proteinExistence type="predicted"/>
<keyword evidence="1" id="KW-0472">Membrane</keyword>
<dbReference type="Proteomes" id="UP000243670">
    <property type="component" value="Nucleomorph 2"/>
</dbReference>
<evidence type="ECO:0000313" key="8">
    <source>
        <dbReference type="Proteomes" id="UP000243670"/>
    </source>
</evidence>
<geneLocation type="nucleomorph" evidence="6"/>
<dbReference type="Proteomes" id="UP000243670">
    <property type="component" value="Nucleomorph 1"/>
</dbReference>
<evidence type="ECO:0000313" key="4">
    <source>
        <dbReference type="EMBL" id="AIB09731.1"/>
    </source>
</evidence>
<keyword evidence="1" id="KW-1133">Transmembrane helix</keyword>